<comment type="subcellular location">
    <subcellularLocation>
        <location evidence="2">Cell membrane</location>
    </subcellularLocation>
    <subcellularLocation>
        <location evidence="1">Vacuole</location>
    </subcellularLocation>
</comment>
<dbReference type="FunFam" id="3.90.70.10:FF:000055">
    <property type="entry name" value="cysteine protease XCP2"/>
    <property type="match status" value="1"/>
</dbReference>
<dbReference type="SMART" id="SM00848">
    <property type="entry name" value="Inhibitor_I29"/>
    <property type="match status" value="1"/>
</dbReference>
<dbReference type="PRINTS" id="PR00705">
    <property type="entry name" value="PAPAIN"/>
</dbReference>
<dbReference type="InterPro" id="IPR013201">
    <property type="entry name" value="Prot_inhib_I29"/>
</dbReference>
<keyword evidence="8" id="KW-0378">Hydrolase</keyword>
<reference evidence="18" key="1">
    <citation type="submission" date="2025-08" db="UniProtKB">
        <authorList>
            <consortium name="RefSeq"/>
        </authorList>
    </citation>
    <scope>IDENTIFICATION</scope>
</reference>
<evidence type="ECO:0000256" key="11">
    <source>
        <dbReference type="ARBA" id="ARBA00023157"/>
    </source>
</evidence>
<proteinExistence type="inferred from homology"/>
<evidence type="ECO:0000313" key="18">
    <source>
        <dbReference type="RefSeq" id="XP_011048840.1"/>
    </source>
</evidence>
<evidence type="ECO:0000256" key="8">
    <source>
        <dbReference type="ARBA" id="ARBA00022801"/>
    </source>
</evidence>
<evidence type="ECO:0000256" key="9">
    <source>
        <dbReference type="ARBA" id="ARBA00022807"/>
    </source>
</evidence>
<keyword evidence="13" id="KW-1133">Transmembrane helix</keyword>
<keyword evidence="9" id="KW-0788">Thiol protease</keyword>
<keyword evidence="4" id="KW-1003">Cell membrane</keyword>
<keyword evidence="5" id="KW-0926">Vacuole</keyword>
<keyword evidence="11" id="KW-1015">Disulfide bond</keyword>
<dbReference type="FunFam" id="2.10.25.160:FF:000002">
    <property type="entry name" value="Cysteine protease 1"/>
    <property type="match status" value="1"/>
</dbReference>
<dbReference type="GO" id="GO:0005886">
    <property type="term" value="C:plasma membrane"/>
    <property type="evidence" value="ECO:0007669"/>
    <property type="project" value="UniProtKB-SubCell"/>
</dbReference>
<evidence type="ECO:0000256" key="2">
    <source>
        <dbReference type="ARBA" id="ARBA00004236"/>
    </source>
</evidence>
<dbReference type="CDD" id="cd02248">
    <property type="entry name" value="Peptidase_C1A"/>
    <property type="match status" value="1"/>
</dbReference>
<evidence type="ECO:0000259" key="15">
    <source>
        <dbReference type="SMART" id="SM00645"/>
    </source>
</evidence>
<keyword evidence="12" id="KW-0325">Glycoprotein</keyword>
<dbReference type="Proteomes" id="UP000694918">
    <property type="component" value="Unplaced"/>
</dbReference>
<dbReference type="SUPFAM" id="SSF57277">
    <property type="entry name" value="Granulin repeat"/>
    <property type="match status" value="1"/>
</dbReference>
<dbReference type="PROSITE" id="PS00640">
    <property type="entry name" value="THIOL_PROTEASE_ASN"/>
    <property type="match status" value="1"/>
</dbReference>
<dbReference type="SMART" id="SM00277">
    <property type="entry name" value="GRAN"/>
    <property type="match status" value="1"/>
</dbReference>
<dbReference type="PROSITE" id="PS00639">
    <property type="entry name" value="THIOL_PROTEASE_HIS"/>
    <property type="match status" value="1"/>
</dbReference>
<dbReference type="InterPro" id="IPR000668">
    <property type="entry name" value="Peptidase_C1A_C"/>
</dbReference>
<dbReference type="Gene3D" id="2.10.25.160">
    <property type="entry name" value="Granulin"/>
    <property type="match status" value="1"/>
</dbReference>
<evidence type="ECO:0000256" key="13">
    <source>
        <dbReference type="SAM" id="Phobius"/>
    </source>
</evidence>
<evidence type="ECO:0000256" key="12">
    <source>
        <dbReference type="ARBA" id="ARBA00023180"/>
    </source>
</evidence>
<evidence type="ECO:0000256" key="6">
    <source>
        <dbReference type="ARBA" id="ARBA00022670"/>
    </source>
</evidence>
<dbReference type="InterPro" id="IPR025661">
    <property type="entry name" value="Pept_asp_AS"/>
</dbReference>
<dbReference type="InterPro" id="IPR025660">
    <property type="entry name" value="Pept_his_AS"/>
</dbReference>
<feature type="transmembrane region" description="Helical" evidence="13">
    <location>
        <begin position="45"/>
        <end position="65"/>
    </location>
</feature>
<keyword evidence="17" id="KW-1185">Reference proteome</keyword>
<feature type="domain" description="Granulins" evidence="14">
    <location>
        <begin position="390"/>
        <end position="447"/>
    </location>
</feature>
<dbReference type="Pfam" id="PF00396">
    <property type="entry name" value="Granulin"/>
    <property type="match status" value="1"/>
</dbReference>
<evidence type="ECO:0000256" key="3">
    <source>
        <dbReference type="ARBA" id="ARBA00008455"/>
    </source>
</evidence>
<evidence type="ECO:0000259" key="14">
    <source>
        <dbReference type="SMART" id="SM00277"/>
    </source>
</evidence>
<dbReference type="KEGG" id="peu:105142757"/>
<dbReference type="AlphaFoldDB" id="A0AAJ6VIJ1"/>
<comment type="similarity">
    <text evidence="3">Belongs to the peptidase C1 family.</text>
</comment>
<dbReference type="GO" id="GO:0006508">
    <property type="term" value="P:proteolysis"/>
    <property type="evidence" value="ECO:0007669"/>
    <property type="project" value="UniProtKB-KW"/>
</dbReference>
<evidence type="ECO:0000256" key="7">
    <source>
        <dbReference type="ARBA" id="ARBA00022729"/>
    </source>
</evidence>
<dbReference type="GO" id="GO:0010623">
    <property type="term" value="P:programmed cell death involved in cell development"/>
    <property type="evidence" value="ECO:0007669"/>
    <property type="project" value="UniProtKB-ARBA"/>
</dbReference>
<evidence type="ECO:0000259" key="16">
    <source>
        <dbReference type="SMART" id="SM00848"/>
    </source>
</evidence>
<dbReference type="InterPro" id="IPR000169">
    <property type="entry name" value="Pept_cys_AS"/>
</dbReference>
<dbReference type="Gene3D" id="3.90.70.10">
    <property type="entry name" value="Cysteine proteinases"/>
    <property type="match status" value="1"/>
</dbReference>
<evidence type="ECO:0000256" key="10">
    <source>
        <dbReference type="ARBA" id="ARBA00023136"/>
    </source>
</evidence>
<dbReference type="InterPro" id="IPR000118">
    <property type="entry name" value="Granulin"/>
</dbReference>
<dbReference type="GO" id="GO:0008234">
    <property type="term" value="F:cysteine-type peptidase activity"/>
    <property type="evidence" value="ECO:0007669"/>
    <property type="project" value="UniProtKB-KW"/>
</dbReference>
<sequence length="480" mass="52782">MRKGKFQCKTAMFHNLVGTPCVWAIQSSKTPESQKSPLFSLKQKMNFLCIFALTLLISVLSPSTASSGISQLFETWCKEHGKSYTSQEERSHRLKVFEDNYDFVTKHNSKGNSSYTLSLNAFSDLTHHEFKTSRLGLSAAPMNLGHRNLEITGVVGDIPASIDWRNKGAVTNVKDQGSCGACWSFSATGAIEGINKIVTGSLVSLSEQELIECDKSFNDGCGGGLMDYAFQFVINNHGIDTEEDYPYRARDGTCNKDKMKRRVVTIDKYVDVPENNEKQLLQAVAAQPVSVGICGSERAFQMYSKGIFTGPCSTSLDHAVLIVGYGSENGVDYWIVKNSWGTGWGMRGYMHMQRNSGNSQGVCGINMLASYPVKTSPNPPPPPPPGPTKCDLFSYCAAGETCCCARKFFGICISWKCCGLDSAVCCKDRLHCCPHDYPVCDTDKNMCFKRAGNATRMEAMEGKTSGKFGSWNSLPEAWIQ</sequence>
<evidence type="ECO:0000313" key="17">
    <source>
        <dbReference type="Proteomes" id="UP000694918"/>
    </source>
</evidence>
<dbReference type="InterPro" id="IPR013128">
    <property type="entry name" value="Peptidase_C1A"/>
</dbReference>
<organism evidence="17 18">
    <name type="scientific">Populus euphratica</name>
    <name type="common">Euphrates poplar</name>
    <dbReference type="NCBI Taxonomy" id="75702"/>
    <lineage>
        <taxon>Eukaryota</taxon>
        <taxon>Viridiplantae</taxon>
        <taxon>Streptophyta</taxon>
        <taxon>Embryophyta</taxon>
        <taxon>Tracheophyta</taxon>
        <taxon>Spermatophyta</taxon>
        <taxon>Magnoliopsida</taxon>
        <taxon>eudicotyledons</taxon>
        <taxon>Gunneridae</taxon>
        <taxon>Pentapetalae</taxon>
        <taxon>rosids</taxon>
        <taxon>fabids</taxon>
        <taxon>Malpighiales</taxon>
        <taxon>Salicaceae</taxon>
        <taxon>Saliceae</taxon>
        <taxon>Populus</taxon>
    </lineage>
</organism>
<dbReference type="RefSeq" id="XP_011048840.1">
    <property type="nucleotide sequence ID" value="XM_011050538.1"/>
</dbReference>
<protein>
    <submittedName>
        <fullName evidence="18">Low-temperature-induced cysteine proteinase</fullName>
    </submittedName>
</protein>
<dbReference type="SMART" id="SM00645">
    <property type="entry name" value="Pept_C1"/>
    <property type="match status" value="1"/>
</dbReference>
<feature type="domain" description="Cathepsin propeptide inhibitor" evidence="16">
    <location>
        <begin position="73"/>
        <end position="130"/>
    </location>
</feature>
<dbReference type="InterPro" id="IPR038765">
    <property type="entry name" value="Papain-like_cys_pep_sf"/>
</dbReference>
<gene>
    <name evidence="18" type="primary">LOC105142757</name>
</gene>
<feature type="domain" description="Peptidase C1A papain C-terminal" evidence="15">
    <location>
        <begin position="158"/>
        <end position="373"/>
    </location>
</feature>
<evidence type="ECO:0000256" key="4">
    <source>
        <dbReference type="ARBA" id="ARBA00022475"/>
    </source>
</evidence>
<dbReference type="InterPro" id="IPR037277">
    <property type="entry name" value="Granulin_sf"/>
</dbReference>
<dbReference type="GO" id="GO:0005773">
    <property type="term" value="C:vacuole"/>
    <property type="evidence" value="ECO:0007669"/>
    <property type="project" value="UniProtKB-SubCell"/>
</dbReference>
<dbReference type="Pfam" id="PF00112">
    <property type="entry name" value="Peptidase_C1"/>
    <property type="match status" value="1"/>
</dbReference>
<evidence type="ECO:0000256" key="5">
    <source>
        <dbReference type="ARBA" id="ARBA00022554"/>
    </source>
</evidence>
<name>A0AAJ6VIJ1_POPEU</name>
<keyword evidence="6" id="KW-0645">Protease</keyword>
<dbReference type="InterPro" id="IPR039417">
    <property type="entry name" value="Peptidase_C1A_papain-like"/>
</dbReference>
<evidence type="ECO:0000256" key="1">
    <source>
        <dbReference type="ARBA" id="ARBA00004116"/>
    </source>
</evidence>
<accession>A0AAJ6VIJ1</accession>
<dbReference type="PANTHER" id="PTHR12411">
    <property type="entry name" value="CYSTEINE PROTEASE FAMILY C1-RELATED"/>
    <property type="match status" value="1"/>
</dbReference>
<keyword evidence="13" id="KW-0812">Transmembrane</keyword>
<dbReference type="SUPFAM" id="SSF54001">
    <property type="entry name" value="Cysteine proteinases"/>
    <property type="match status" value="1"/>
</dbReference>
<dbReference type="PROSITE" id="PS00139">
    <property type="entry name" value="THIOL_PROTEASE_CYS"/>
    <property type="match status" value="1"/>
</dbReference>
<dbReference type="GeneID" id="105142757"/>
<keyword evidence="10 13" id="KW-0472">Membrane</keyword>
<dbReference type="Pfam" id="PF08246">
    <property type="entry name" value="Inhibitor_I29"/>
    <property type="match status" value="1"/>
</dbReference>
<keyword evidence="7" id="KW-0732">Signal</keyword>